<dbReference type="Gene3D" id="3.30.920.90">
    <property type="match status" value="1"/>
</dbReference>
<reference evidence="3" key="1">
    <citation type="journal article" date="2014" name="Sci. Data">
        <title>Genomes of diverse isolates of the marine cyanobacterium Prochlorococcus.</title>
        <authorList>
            <person name="Biller S."/>
            <person name="Berube P."/>
            <person name="Thompson J."/>
            <person name="Kelly L."/>
            <person name="Roggensack S."/>
            <person name="Awad L."/>
            <person name="Roache-Johnson K."/>
            <person name="Ding H."/>
            <person name="Giovannoni S.J."/>
            <person name="Moore L.R."/>
            <person name="Chisholm S.W."/>
        </authorList>
    </citation>
    <scope>NUCLEOTIDE SEQUENCE [LARGE SCALE GENOMIC DNA]</scope>
</reference>
<organism evidence="2 3">
    <name type="scientific">Prochlorococcus marinus str. MIT 9116</name>
    <dbReference type="NCBI Taxonomy" id="167544"/>
    <lineage>
        <taxon>Bacteria</taxon>
        <taxon>Bacillati</taxon>
        <taxon>Cyanobacteriota</taxon>
        <taxon>Cyanophyceae</taxon>
        <taxon>Synechococcales</taxon>
        <taxon>Prochlorococcaceae</taxon>
        <taxon>Prochlorococcus</taxon>
    </lineage>
</organism>
<dbReference type="Pfam" id="PF12102">
    <property type="entry name" value="MrcB_N"/>
    <property type="match status" value="1"/>
</dbReference>
<accession>A0A0A1ZZJ7</accession>
<proteinExistence type="predicted"/>
<evidence type="ECO:0000313" key="3">
    <source>
        <dbReference type="Proteomes" id="UP000030491"/>
    </source>
</evidence>
<sequence length="65" mass="7506">MSFLDNKKYTINSSLGEGNTAVIPWLCIMHNQVTDSVTERFYFEQINTIIRDFYSGINTLLISIK</sequence>
<evidence type="ECO:0000259" key="1">
    <source>
        <dbReference type="Pfam" id="PF12102"/>
    </source>
</evidence>
<dbReference type="InterPro" id="IPR021961">
    <property type="entry name" value="McrB_DNA-bd"/>
</dbReference>
<dbReference type="EMBL" id="JNAJ01000003">
    <property type="protein sequence ID" value="KGF93538.1"/>
    <property type="molecule type" value="Genomic_DNA"/>
</dbReference>
<dbReference type="AlphaFoldDB" id="A0A0A1ZZJ7"/>
<gene>
    <name evidence="2" type="ORF">EU93_0167</name>
</gene>
<evidence type="ECO:0000313" key="2">
    <source>
        <dbReference type="EMBL" id="KGF93538.1"/>
    </source>
</evidence>
<feature type="domain" description="Type IV methyl-directed restriction enzyme EcoKMcrB subunit DNA-binding" evidence="1">
    <location>
        <begin position="3"/>
        <end position="42"/>
    </location>
</feature>
<protein>
    <recommendedName>
        <fullName evidence="1">Type IV methyl-directed restriction enzyme EcoKMcrB subunit DNA-binding domain-containing protein</fullName>
    </recommendedName>
</protein>
<dbReference type="Proteomes" id="UP000030491">
    <property type="component" value="Unassembled WGS sequence"/>
</dbReference>
<name>A0A0A1ZZJ7_PROMR</name>
<comment type="caution">
    <text evidence="2">The sequence shown here is derived from an EMBL/GenBank/DDBJ whole genome shotgun (WGS) entry which is preliminary data.</text>
</comment>